<evidence type="ECO:0000256" key="1">
    <source>
        <dbReference type="SAM" id="Phobius"/>
    </source>
</evidence>
<evidence type="ECO:0000313" key="3">
    <source>
        <dbReference type="EMBL" id="SFF78468.1"/>
    </source>
</evidence>
<name>A0A1I2LIT4_9EURY</name>
<dbReference type="RefSeq" id="WP_092887356.1">
    <property type="nucleotide sequence ID" value="NZ_FOOQ01000001.1"/>
</dbReference>
<dbReference type="EMBL" id="FOOQ01000001">
    <property type="protein sequence ID" value="SFF78468.1"/>
    <property type="molecule type" value="Genomic_DNA"/>
</dbReference>
<protein>
    <recommendedName>
        <fullName evidence="2">DUF8108 domain-containing protein</fullName>
    </recommendedName>
</protein>
<organism evidence="3 4">
    <name type="scientific">Halopelagius inordinatus</name>
    <dbReference type="NCBI Taxonomy" id="553467"/>
    <lineage>
        <taxon>Archaea</taxon>
        <taxon>Methanobacteriati</taxon>
        <taxon>Methanobacteriota</taxon>
        <taxon>Stenosarchaea group</taxon>
        <taxon>Halobacteria</taxon>
        <taxon>Halobacteriales</taxon>
        <taxon>Haloferacaceae</taxon>
    </lineage>
</organism>
<dbReference type="STRING" id="553467.SAMN04488063_0279"/>
<feature type="domain" description="DUF8108" evidence="2">
    <location>
        <begin position="50"/>
        <end position="117"/>
    </location>
</feature>
<sequence>MRLARELAVVVSLLVVVGALVRTPVGRVVLPAVSVAVLAALAWVLSKPAAYPRTAVGVRTRVVESAADGAESGASPSCVECGDAATTRRRYVREGVVLGVPLVLFDDGENAYCEDCLRSLSRG</sequence>
<evidence type="ECO:0000259" key="2">
    <source>
        <dbReference type="Pfam" id="PF26413"/>
    </source>
</evidence>
<keyword evidence="1" id="KW-0472">Membrane</keyword>
<accession>A0A1I2LIT4</accession>
<dbReference type="Pfam" id="PF26413">
    <property type="entry name" value="DUF8108"/>
    <property type="match status" value="1"/>
</dbReference>
<keyword evidence="1" id="KW-0812">Transmembrane</keyword>
<keyword evidence="4" id="KW-1185">Reference proteome</keyword>
<dbReference type="OrthoDB" id="293468at2157"/>
<feature type="transmembrane region" description="Helical" evidence="1">
    <location>
        <begin position="28"/>
        <end position="45"/>
    </location>
</feature>
<dbReference type="Proteomes" id="UP000198876">
    <property type="component" value="Unassembled WGS sequence"/>
</dbReference>
<proteinExistence type="predicted"/>
<gene>
    <name evidence="3" type="ORF">SAMN04488063_0279</name>
</gene>
<reference evidence="4" key="1">
    <citation type="submission" date="2016-10" db="EMBL/GenBank/DDBJ databases">
        <authorList>
            <person name="Varghese N."/>
            <person name="Submissions S."/>
        </authorList>
    </citation>
    <scope>NUCLEOTIDE SEQUENCE [LARGE SCALE GENOMIC DNA]</scope>
    <source>
        <strain evidence="4">CGMCC 1.7739</strain>
    </source>
</reference>
<evidence type="ECO:0000313" key="4">
    <source>
        <dbReference type="Proteomes" id="UP000198876"/>
    </source>
</evidence>
<dbReference type="InterPro" id="IPR058421">
    <property type="entry name" value="DUF8108_C"/>
</dbReference>
<dbReference type="AlphaFoldDB" id="A0A1I2LIT4"/>
<keyword evidence="1" id="KW-1133">Transmembrane helix</keyword>